<gene>
    <name evidence="1" type="ORF">KUTeg_021010</name>
</gene>
<accession>A0ABQ9EFI5</accession>
<evidence type="ECO:0000313" key="2">
    <source>
        <dbReference type="Proteomes" id="UP001217089"/>
    </source>
</evidence>
<dbReference type="EMBL" id="JARBDR010000918">
    <property type="protein sequence ID" value="KAJ8302023.1"/>
    <property type="molecule type" value="Genomic_DNA"/>
</dbReference>
<name>A0ABQ9EFI5_TEGGR</name>
<organism evidence="1 2">
    <name type="scientific">Tegillarca granosa</name>
    <name type="common">Malaysian cockle</name>
    <name type="synonym">Anadara granosa</name>
    <dbReference type="NCBI Taxonomy" id="220873"/>
    <lineage>
        <taxon>Eukaryota</taxon>
        <taxon>Metazoa</taxon>
        <taxon>Spiralia</taxon>
        <taxon>Lophotrochozoa</taxon>
        <taxon>Mollusca</taxon>
        <taxon>Bivalvia</taxon>
        <taxon>Autobranchia</taxon>
        <taxon>Pteriomorphia</taxon>
        <taxon>Arcoida</taxon>
        <taxon>Arcoidea</taxon>
        <taxon>Arcidae</taxon>
        <taxon>Tegillarca</taxon>
    </lineage>
</organism>
<proteinExistence type="predicted"/>
<keyword evidence="2" id="KW-1185">Reference proteome</keyword>
<sequence length="69" mass="8174">MVCKIRNQKEIFSDHLLQLNNQVDHDIQTYITYEVFVNASHFSDKAICILCEQFEICVVILVQLQFNNR</sequence>
<comment type="caution">
    <text evidence="1">The sequence shown here is derived from an EMBL/GenBank/DDBJ whole genome shotgun (WGS) entry which is preliminary data.</text>
</comment>
<dbReference type="Proteomes" id="UP001217089">
    <property type="component" value="Unassembled WGS sequence"/>
</dbReference>
<reference evidence="1 2" key="1">
    <citation type="submission" date="2022-12" db="EMBL/GenBank/DDBJ databases">
        <title>Chromosome-level genome of Tegillarca granosa.</title>
        <authorList>
            <person name="Kim J."/>
        </authorList>
    </citation>
    <scope>NUCLEOTIDE SEQUENCE [LARGE SCALE GENOMIC DNA]</scope>
    <source>
        <strain evidence="1">Teg-2019</strain>
        <tissue evidence="1">Adductor muscle</tissue>
    </source>
</reference>
<evidence type="ECO:0000313" key="1">
    <source>
        <dbReference type="EMBL" id="KAJ8302023.1"/>
    </source>
</evidence>
<protein>
    <submittedName>
        <fullName evidence="1">Uncharacterized protein</fullName>
    </submittedName>
</protein>